<evidence type="ECO:0000313" key="2">
    <source>
        <dbReference type="Proteomes" id="UP000515204"/>
    </source>
</evidence>
<organism evidence="2 3">
    <name type="scientific">Dinoponera quadriceps</name>
    <name type="common">South American ant</name>
    <dbReference type="NCBI Taxonomy" id="609295"/>
    <lineage>
        <taxon>Eukaryota</taxon>
        <taxon>Metazoa</taxon>
        <taxon>Ecdysozoa</taxon>
        <taxon>Arthropoda</taxon>
        <taxon>Hexapoda</taxon>
        <taxon>Insecta</taxon>
        <taxon>Pterygota</taxon>
        <taxon>Neoptera</taxon>
        <taxon>Endopterygota</taxon>
        <taxon>Hymenoptera</taxon>
        <taxon>Apocrita</taxon>
        <taxon>Aculeata</taxon>
        <taxon>Formicoidea</taxon>
        <taxon>Formicidae</taxon>
        <taxon>Ponerinae</taxon>
        <taxon>Ponerini</taxon>
        <taxon>Dinoponera</taxon>
    </lineage>
</organism>
<keyword evidence="1" id="KW-0732">Signal</keyword>
<dbReference type="GeneID" id="106742221"/>
<feature type="chain" id="PRO_5028251596" evidence="1">
    <location>
        <begin position="20"/>
        <end position="139"/>
    </location>
</feature>
<proteinExistence type="predicted"/>
<keyword evidence="2" id="KW-1185">Reference proteome</keyword>
<protein>
    <submittedName>
        <fullName evidence="3">Uncharacterized protein LOC106742221</fullName>
    </submittedName>
</protein>
<accession>A0A6P3WX22</accession>
<dbReference type="KEGG" id="dqu:106742221"/>
<dbReference type="OrthoDB" id="7643562at2759"/>
<reference evidence="3" key="1">
    <citation type="submission" date="2025-08" db="UniProtKB">
        <authorList>
            <consortium name="RefSeq"/>
        </authorList>
    </citation>
    <scope>IDENTIFICATION</scope>
</reference>
<dbReference type="Proteomes" id="UP000515204">
    <property type="component" value="Unplaced"/>
</dbReference>
<dbReference type="AlphaFoldDB" id="A0A6P3WX22"/>
<dbReference type="RefSeq" id="XP_014470452.1">
    <property type="nucleotide sequence ID" value="XM_014614966.1"/>
</dbReference>
<sequence>MRGLVILMAILPLAMQKEAAEGPCSCAAFDVSRTEPIMEYTLQYNMSCDREGIEKCERLCIALAENARDKAPTLICEKLNAHVENLKIAVYAKACDMTAPWTFTGLESAEFICCHEGKATICDGATSVIENQPTVGSVS</sequence>
<evidence type="ECO:0000256" key="1">
    <source>
        <dbReference type="SAM" id="SignalP"/>
    </source>
</evidence>
<name>A0A6P3WX22_DINQU</name>
<gene>
    <name evidence="3" type="primary">LOC106742221</name>
</gene>
<feature type="signal peptide" evidence="1">
    <location>
        <begin position="1"/>
        <end position="19"/>
    </location>
</feature>
<evidence type="ECO:0000313" key="3">
    <source>
        <dbReference type="RefSeq" id="XP_014470452.1"/>
    </source>
</evidence>